<protein>
    <submittedName>
        <fullName evidence="2">Uncharacterized protein</fullName>
    </submittedName>
</protein>
<organism evidence="2">
    <name type="scientific">bioreactor metagenome</name>
    <dbReference type="NCBI Taxonomy" id="1076179"/>
    <lineage>
        <taxon>unclassified sequences</taxon>
        <taxon>metagenomes</taxon>
        <taxon>ecological metagenomes</taxon>
    </lineage>
</organism>
<evidence type="ECO:0000256" key="1">
    <source>
        <dbReference type="SAM" id="Phobius"/>
    </source>
</evidence>
<sequence length="116" mass="13228">MGKGNRHIAKKWFLLVLFASYVTGILFFTHTHVINRITYIHSHPFKTDGKAQHTHTENQLFLLAHFYHTPITSDIIPDFDLSGLSKSSFINYTILYEGLHPVKNQTPTLLRAPPAA</sequence>
<evidence type="ECO:0000313" key="2">
    <source>
        <dbReference type="EMBL" id="MPM49952.1"/>
    </source>
</evidence>
<feature type="transmembrane region" description="Helical" evidence="1">
    <location>
        <begin position="12"/>
        <end position="30"/>
    </location>
</feature>
<keyword evidence="1" id="KW-0472">Membrane</keyword>
<accession>A0A645A9W3</accession>
<gene>
    <name evidence="2" type="ORF">SDC9_96686</name>
</gene>
<reference evidence="2" key="1">
    <citation type="submission" date="2019-08" db="EMBL/GenBank/DDBJ databases">
        <authorList>
            <person name="Kucharzyk K."/>
            <person name="Murdoch R.W."/>
            <person name="Higgins S."/>
            <person name="Loffler F."/>
        </authorList>
    </citation>
    <scope>NUCLEOTIDE SEQUENCE</scope>
</reference>
<proteinExistence type="predicted"/>
<keyword evidence="1" id="KW-1133">Transmembrane helix</keyword>
<dbReference type="EMBL" id="VSSQ01012743">
    <property type="protein sequence ID" value="MPM49952.1"/>
    <property type="molecule type" value="Genomic_DNA"/>
</dbReference>
<dbReference type="AlphaFoldDB" id="A0A645A9W3"/>
<keyword evidence="1" id="KW-0812">Transmembrane</keyword>
<name>A0A645A9W3_9ZZZZ</name>
<comment type="caution">
    <text evidence="2">The sequence shown here is derived from an EMBL/GenBank/DDBJ whole genome shotgun (WGS) entry which is preliminary data.</text>
</comment>